<organism evidence="6 7">
    <name type="scientific">Mizuhopecten yessoensis</name>
    <name type="common">Japanese scallop</name>
    <name type="synonym">Patinopecten yessoensis</name>
    <dbReference type="NCBI Taxonomy" id="6573"/>
    <lineage>
        <taxon>Eukaryota</taxon>
        <taxon>Metazoa</taxon>
        <taxon>Spiralia</taxon>
        <taxon>Lophotrochozoa</taxon>
        <taxon>Mollusca</taxon>
        <taxon>Bivalvia</taxon>
        <taxon>Autobranchia</taxon>
        <taxon>Pteriomorphia</taxon>
        <taxon>Pectinida</taxon>
        <taxon>Pectinoidea</taxon>
        <taxon>Pectinidae</taxon>
        <taxon>Mizuhopecten</taxon>
    </lineage>
</organism>
<dbReference type="Gene3D" id="3.20.20.330">
    <property type="entry name" value="Homocysteine-binding-like domain"/>
    <property type="match status" value="1"/>
</dbReference>
<comment type="caution">
    <text evidence="4">Lacks conserved residue(s) required for the propagation of feature annotation.</text>
</comment>
<dbReference type="Pfam" id="PF02574">
    <property type="entry name" value="S-methyl_trans"/>
    <property type="match status" value="1"/>
</dbReference>
<feature type="domain" description="Hcy-binding" evidence="5">
    <location>
        <begin position="23"/>
        <end position="283"/>
    </location>
</feature>
<reference evidence="6 7" key="1">
    <citation type="journal article" date="2017" name="Nat. Ecol. Evol.">
        <title>Scallop genome provides insights into evolution of bilaterian karyotype and development.</title>
        <authorList>
            <person name="Wang S."/>
            <person name="Zhang J."/>
            <person name="Jiao W."/>
            <person name="Li J."/>
            <person name="Xun X."/>
            <person name="Sun Y."/>
            <person name="Guo X."/>
            <person name="Huan P."/>
            <person name="Dong B."/>
            <person name="Zhang L."/>
            <person name="Hu X."/>
            <person name="Sun X."/>
            <person name="Wang J."/>
            <person name="Zhao C."/>
            <person name="Wang Y."/>
            <person name="Wang D."/>
            <person name="Huang X."/>
            <person name="Wang R."/>
            <person name="Lv J."/>
            <person name="Li Y."/>
            <person name="Zhang Z."/>
            <person name="Liu B."/>
            <person name="Lu W."/>
            <person name="Hui Y."/>
            <person name="Liang J."/>
            <person name="Zhou Z."/>
            <person name="Hou R."/>
            <person name="Li X."/>
            <person name="Liu Y."/>
            <person name="Li H."/>
            <person name="Ning X."/>
            <person name="Lin Y."/>
            <person name="Zhao L."/>
            <person name="Xing Q."/>
            <person name="Dou J."/>
            <person name="Li Y."/>
            <person name="Mao J."/>
            <person name="Guo H."/>
            <person name="Dou H."/>
            <person name="Li T."/>
            <person name="Mu C."/>
            <person name="Jiang W."/>
            <person name="Fu Q."/>
            <person name="Fu X."/>
            <person name="Miao Y."/>
            <person name="Liu J."/>
            <person name="Yu Q."/>
            <person name="Li R."/>
            <person name="Liao H."/>
            <person name="Li X."/>
            <person name="Kong Y."/>
            <person name="Jiang Z."/>
            <person name="Chourrout D."/>
            <person name="Li R."/>
            <person name="Bao Z."/>
        </authorList>
    </citation>
    <scope>NUCLEOTIDE SEQUENCE [LARGE SCALE GENOMIC DNA]</scope>
    <source>
        <strain evidence="6 7">PY_sf001</strain>
    </source>
</reference>
<dbReference type="OrthoDB" id="261426at2759"/>
<protein>
    <submittedName>
        <fullName evidence="6">Betaine--homocysteine S-methyltransferase 1</fullName>
    </submittedName>
</protein>
<evidence type="ECO:0000256" key="3">
    <source>
        <dbReference type="ARBA" id="ARBA00034478"/>
    </source>
</evidence>
<comment type="caution">
    <text evidence="6">The sequence shown here is derived from an EMBL/GenBank/DDBJ whole genome shotgun (WGS) entry which is preliminary data.</text>
</comment>
<evidence type="ECO:0000256" key="4">
    <source>
        <dbReference type="PROSITE-ProRule" id="PRU00333"/>
    </source>
</evidence>
<sequence length="283" mass="30977">MPTKGSRNSKGDTSVAIDTRPPMIRLERLRDGESVVVAEGYIFEFERRGYLTAGSFVPEVILEHPERVKSLHEEFVHAGSDVVLAFTYYAHREKLRLIGRENDLERINMEALRIARQVADDTGTLMAGNICNSRIYRKGDEAYIAAVKAIFKEQVELAVKGGADFIVGETFGEYGEAALALEAIKKYGNGLPVVITMLSPNPMDTWDGINIGEACRMLEEGGADVVGLNCGRGPVTIIESLKCVRKACKGPIACLPVPYRTSVAEPTFFTITCPGSETKAFPL</sequence>
<dbReference type="CDD" id="cd00945">
    <property type="entry name" value="Aldolase_Class_I"/>
    <property type="match status" value="1"/>
</dbReference>
<dbReference type="InterPro" id="IPR036589">
    <property type="entry name" value="HCY_dom_sf"/>
</dbReference>
<accession>A0A210R4B5</accession>
<proteinExistence type="predicted"/>
<keyword evidence="7" id="KW-1185">Reference proteome</keyword>
<dbReference type="PANTHER" id="PTHR11103">
    <property type="entry name" value="SLR1189 PROTEIN"/>
    <property type="match status" value="1"/>
</dbReference>
<dbReference type="STRING" id="6573.A0A210R4B5"/>
<keyword evidence="2 6" id="KW-0808">Transferase</keyword>
<gene>
    <name evidence="6" type="ORF">KP79_PYT10857</name>
</gene>
<evidence type="ECO:0000259" key="5">
    <source>
        <dbReference type="PROSITE" id="PS50970"/>
    </source>
</evidence>
<dbReference type="PROSITE" id="PS50970">
    <property type="entry name" value="HCY"/>
    <property type="match status" value="1"/>
</dbReference>
<evidence type="ECO:0000256" key="1">
    <source>
        <dbReference type="ARBA" id="ARBA00022603"/>
    </source>
</evidence>
<evidence type="ECO:0000313" key="6">
    <source>
        <dbReference type="EMBL" id="OWF55816.1"/>
    </source>
</evidence>
<dbReference type="GO" id="GO:0008168">
    <property type="term" value="F:methyltransferase activity"/>
    <property type="evidence" value="ECO:0007669"/>
    <property type="project" value="UniProtKB-KW"/>
</dbReference>
<dbReference type="PANTHER" id="PTHR11103:SF18">
    <property type="entry name" value="SLR1189 PROTEIN"/>
    <property type="match status" value="1"/>
</dbReference>
<dbReference type="EMBL" id="NEDP02000462">
    <property type="protein sequence ID" value="OWF55816.1"/>
    <property type="molecule type" value="Genomic_DNA"/>
</dbReference>
<dbReference type="AlphaFoldDB" id="A0A210R4B5"/>
<keyword evidence="1 6" id="KW-0489">Methyltransferase</keyword>
<dbReference type="GO" id="GO:0032259">
    <property type="term" value="P:methylation"/>
    <property type="evidence" value="ECO:0007669"/>
    <property type="project" value="UniProtKB-KW"/>
</dbReference>
<dbReference type="InterPro" id="IPR003726">
    <property type="entry name" value="HCY_dom"/>
</dbReference>
<dbReference type="SUPFAM" id="SSF82282">
    <property type="entry name" value="Homocysteine S-methyltransferase"/>
    <property type="match status" value="1"/>
</dbReference>
<dbReference type="Proteomes" id="UP000242188">
    <property type="component" value="Unassembled WGS sequence"/>
</dbReference>
<comment type="pathway">
    <text evidence="3">Amino-acid biosynthesis; L-methionine biosynthesis via de novo pathway.</text>
</comment>
<evidence type="ECO:0000256" key="2">
    <source>
        <dbReference type="ARBA" id="ARBA00022679"/>
    </source>
</evidence>
<evidence type="ECO:0000313" key="7">
    <source>
        <dbReference type="Proteomes" id="UP000242188"/>
    </source>
</evidence>
<name>A0A210R4B5_MIZYE</name>